<dbReference type="Gene3D" id="3.30.450.20">
    <property type="entry name" value="PAS domain"/>
    <property type="match status" value="1"/>
</dbReference>
<dbReference type="SMART" id="SM00388">
    <property type="entry name" value="HisKA"/>
    <property type="match status" value="1"/>
</dbReference>
<dbReference type="InterPro" id="IPR036890">
    <property type="entry name" value="HATPase_C_sf"/>
</dbReference>
<dbReference type="Pfam" id="PF00512">
    <property type="entry name" value="HisKA"/>
    <property type="match status" value="1"/>
</dbReference>
<dbReference type="InterPro" id="IPR036097">
    <property type="entry name" value="HisK_dim/P_sf"/>
</dbReference>
<proteinExistence type="predicted"/>
<dbReference type="EMBL" id="CAJNIZ010025415">
    <property type="protein sequence ID" value="CAE7483717.1"/>
    <property type="molecule type" value="Genomic_DNA"/>
</dbReference>
<accession>A0A812SL46</accession>
<dbReference type="PROSITE" id="PS50109">
    <property type="entry name" value="HIS_KIN"/>
    <property type="match status" value="1"/>
</dbReference>
<dbReference type="Pfam" id="PF02518">
    <property type="entry name" value="HATPase_c"/>
    <property type="match status" value="1"/>
</dbReference>
<evidence type="ECO:0000259" key="6">
    <source>
        <dbReference type="PROSITE" id="PS50109"/>
    </source>
</evidence>
<organism evidence="8 9">
    <name type="scientific">Symbiodinium pilosum</name>
    <name type="common">Dinoflagellate</name>
    <dbReference type="NCBI Taxonomy" id="2952"/>
    <lineage>
        <taxon>Eukaryota</taxon>
        <taxon>Sar</taxon>
        <taxon>Alveolata</taxon>
        <taxon>Dinophyceae</taxon>
        <taxon>Suessiales</taxon>
        <taxon>Symbiodiniaceae</taxon>
        <taxon>Symbiodinium</taxon>
    </lineage>
</organism>
<dbReference type="PANTHER" id="PTHR43047:SF72">
    <property type="entry name" value="OSMOSENSING HISTIDINE PROTEIN KINASE SLN1"/>
    <property type="match status" value="1"/>
</dbReference>
<feature type="domain" description="PAC" evidence="7">
    <location>
        <begin position="13"/>
        <end position="65"/>
    </location>
</feature>
<protein>
    <recommendedName>
        <fullName evidence="2">histidine kinase</fullName>
        <ecNumber evidence="2">2.7.13.3</ecNumber>
    </recommendedName>
</protein>
<dbReference type="CDD" id="cd00082">
    <property type="entry name" value="HisKA"/>
    <property type="match status" value="1"/>
</dbReference>
<dbReference type="SMART" id="SM00387">
    <property type="entry name" value="HATPase_c"/>
    <property type="match status" value="1"/>
</dbReference>
<keyword evidence="3" id="KW-0597">Phosphoprotein</keyword>
<feature type="domain" description="Histidine kinase" evidence="6">
    <location>
        <begin position="69"/>
        <end position="303"/>
    </location>
</feature>
<dbReference type="Gene3D" id="1.10.287.130">
    <property type="match status" value="1"/>
</dbReference>
<dbReference type="GO" id="GO:0000155">
    <property type="term" value="F:phosphorelay sensor kinase activity"/>
    <property type="evidence" value="ECO:0007669"/>
    <property type="project" value="InterPro"/>
</dbReference>
<evidence type="ECO:0000313" key="8">
    <source>
        <dbReference type="EMBL" id="CAE7483717.1"/>
    </source>
</evidence>
<sequence length="322" mass="35219">DACKKAYNSGDADRFEINVVKRDGQTVTMLLSATACVSMQGKTNGAIFIGQEITQLKTLDERKASMMAMVSHELKSPLHGIIGLCSSLMDSHADGEYNDKFPAVVETMRNCATRLLDMVANIMDASVLVNNKRMRMSKDPVQMKDVIEEVLHLCQSGGGRKDRAYLQKGVKLINTVNHPLPMIQADAYRCTQLLYNLVTNAMKFTHKGTITIAAGYSDAEQLLYIDVEDTGVGVSPENIHRIFEPFDQEDSQDHSESQRSGGLGLGLGLSISREVALKHGGDLTIESEVGVGSTFRLTLPYKMHVDSDTEDMSAEAGTPLQS</sequence>
<dbReference type="GO" id="GO:0005886">
    <property type="term" value="C:plasma membrane"/>
    <property type="evidence" value="ECO:0007669"/>
    <property type="project" value="TreeGrafter"/>
</dbReference>
<evidence type="ECO:0000259" key="7">
    <source>
        <dbReference type="PROSITE" id="PS50113"/>
    </source>
</evidence>
<dbReference type="EC" id="2.7.13.3" evidence="2"/>
<evidence type="ECO:0000256" key="4">
    <source>
        <dbReference type="ARBA" id="ARBA00022679"/>
    </source>
</evidence>
<dbReference type="GO" id="GO:0009927">
    <property type="term" value="F:histidine phosphotransfer kinase activity"/>
    <property type="evidence" value="ECO:0007669"/>
    <property type="project" value="TreeGrafter"/>
</dbReference>
<dbReference type="PRINTS" id="PR00344">
    <property type="entry name" value="BCTRLSENSOR"/>
</dbReference>
<dbReference type="InterPro" id="IPR004358">
    <property type="entry name" value="Sig_transdc_His_kin-like_C"/>
</dbReference>
<dbReference type="InterPro" id="IPR000700">
    <property type="entry name" value="PAS-assoc_C"/>
</dbReference>
<dbReference type="PROSITE" id="PS50113">
    <property type="entry name" value="PAC"/>
    <property type="match status" value="1"/>
</dbReference>
<dbReference type="InterPro" id="IPR003594">
    <property type="entry name" value="HATPase_dom"/>
</dbReference>
<evidence type="ECO:0000256" key="1">
    <source>
        <dbReference type="ARBA" id="ARBA00000085"/>
    </source>
</evidence>
<keyword evidence="4" id="KW-0808">Transferase</keyword>
<evidence type="ECO:0000313" key="9">
    <source>
        <dbReference type="Proteomes" id="UP000649617"/>
    </source>
</evidence>
<comment type="caution">
    <text evidence="8">The sequence shown here is derived from an EMBL/GenBank/DDBJ whole genome shotgun (WGS) entry which is preliminary data.</text>
</comment>
<dbReference type="Proteomes" id="UP000649617">
    <property type="component" value="Unassembled WGS sequence"/>
</dbReference>
<dbReference type="InterPro" id="IPR005467">
    <property type="entry name" value="His_kinase_dom"/>
</dbReference>
<feature type="non-terminal residue" evidence="8">
    <location>
        <position position="1"/>
    </location>
</feature>
<evidence type="ECO:0000256" key="3">
    <source>
        <dbReference type="ARBA" id="ARBA00022553"/>
    </source>
</evidence>
<evidence type="ECO:0000256" key="2">
    <source>
        <dbReference type="ARBA" id="ARBA00012438"/>
    </source>
</evidence>
<dbReference type="AlphaFoldDB" id="A0A812SL46"/>
<dbReference type="OrthoDB" id="18419at2759"/>
<name>A0A812SL46_SYMPI</name>
<reference evidence="8" key="1">
    <citation type="submission" date="2021-02" db="EMBL/GenBank/DDBJ databases">
        <authorList>
            <person name="Dougan E. K."/>
            <person name="Rhodes N."/>
            <person name="Thang M."/>
            <person name="Chan C."/>
        </authorList>
    </citation>
    <scope>NUCLEOTIDE SEQUENCE</scope>
</reference>
<dbReference type="Gene3D" id="3.30.565.10">
    <property type="entry name" value="Histidine kinase-like ATPase, C-terminal domain"/>
    <property type="match status" value="1"/>
</dbReference>
<feature type="non-terminal residue" evidence="8">
    <location>
        <position position="322"/>
    </location>
</feature>
<dbReference type="InterPro" id="IPR003661">
    <property type="entry name" value="HisK_dim/P_dom"/>
</dbReference>
<evidence type="ECO:0000256" key="5">
    <source>
        <dbReference type="ARBA" id="ARBA00022777"/>
    </source>
</evidence>
<keyword evidence="5" id="KW-0418">Kinase</keyword>
<dbReference type="SUPFAM" id="SSF47384">
    <property type="entry name" value="Homodimeric domain of signal transducing histidine kinase"/>
    <property type="match status" value="1"/>
</dbReference>
<comment type="catalytic activity">
    <reaction evidence="1">
        <text>ATP + protein L-histidine = ADP + protein N-phospho-L-histidine.</text>
        <dbReference type="EC" id="2.7.13.3"/>
    </reaction>
</comment>
<dbReference type="PANTHER" id="PTHR43047">
    <property type="entry name" value="TWO-COMPONENT HISTIDINE PROTEIN KINASE"/>
    <property type="match status" value="1"/>
</dbReference>
<dbReference type="SUPFAM" id="SSF55874">
    <property type="entry name" value="ATPase domain of HSP90 chaperone/DNA topoisomerase II/histidine kinase"/>
    <property type="match status" value="1"/>
</dbReference>
<keyword evidence="9" id="KW-1185">Reference proteome</keyword>
<gene>
    <name evidence="8" type="primary">arcB</name>
    <name evidence="8" type="ORF">SPIL2461_LOCUS12375</name>
</gene>